<feature type="region of interest" description="Disordered" evidence="1">
    <location>
        <begin position="1"/>
        <end position="26"/>
    </location>
</feature>
<sequence length="209" mass="21720">MGRYGDTGKKGGGFRKPAALRRPASGMRGNESEAVVLLVDGECALCDGIARFAAKRDRAARLRFAALDSAAGRALTARLGIARPAAGSFVLVRGAASWTRSAAAIRALAALDAPWPALAAALRLVPERLRDAVYDAVAARRHRLAGRMGWRCPAVPDERLRRRLLDGGSWSAQRGDAAAAGDGQGATPPGEDGARAAATQADEPQGGSR</sequence>
<dbReference type="PANTHER" id="PTHR33639">
    <property type="entry name" value="THIOL-DISULFIDE OXIDOREDUCTASE DCC"/>
    <property type="match status" value="1"/>
</dbReference>
<feature type="region of interest" description="Disordered" evidence="1">
    <location>
        <begin position="171"/>
        <end position="209"/>
    </location>
</feature>
<dbReference type="Pfam" id="PF04134">
    <property type="entry name" value="DCC1-like"/>
    <property type="match status" value="1"/>
</dbReference>
<dbReference type="RefSeq" id="WP_277528676.1">
    <property type="nucleotide sequence ID" value="NZ_JAPDIA010000001.1"/>
</dbReference>
<proteinExistence type="predicted"/>
<name>A0A9X4QRI9_9BACL</name>
<comment type="caution">
    <text evidence="2">The sequence shown here is derived from an EMBL/GenBank/DDBJ whole genome shotgun (WGS) entry which is preliminary data.</text>
</comment>
<reference evidence="2" key="1">
    <citation type="submission" date="2022-10" db="EMBL/GenBank/DDBJ databases">
        <title>Comparative genomic analysis of Cohnella hashimotonis sp. nov., isolated from the International Space Station.</title>
        <authorList>
            <person name="Simpson A."/>
            <person name="Venkateswaran K."/>
        </authorList>
    </citation>
    <scope>NUCLEOTIDE SEQUENCE</scope>
    <source>
        <strain evidence="2">DSM 28161</strain>
    </source>
</reference>
<organism evidence="2 3">
    <name type="scientific">Cohnella rhizosphaerae</name>
    <dbReference type="NCBI Taxonomy" id="1457232"/>
    <lineage>
        <taxon>Bacteria</taxon>
        <taxon>Bacillati</taxon>
        <taxon>Bacillota</taxon>
        <taxon>Bacilli</taxon>
        <taxon>Bacillales</taxon>
        <taxon>Paenibacillaceae</taxon>
        <taxon>Cohnella</taxon>
    </lineage>
</organism>
<dbReference type="Proteomes" id="UP001153404">
    <property type="component" value="Unassembled WGS sequence"/>
</dbReference>
<evidence type="ECO:0000313" key="3">
    <source>
        <dbReference type="Proteomes" id="UP001153404"/>
    </source>
</evidence>
<dbReference type="EMBL" id="JAPDIA010000001">
    <property type="protein sequence ID" value="MDG0808289.1"/>
    <property type="molecule type" value="Genomic_DNA"/>
</dbReference>
<dbReference type="GO" id="GO:0015035">
    <property type="term" value="F:protein-disulfide reductase activity"/>
    <property type="evidence" value="ECO:0007669"/>
    <property type="project" value="InterPro"/>
</dbReference>
<dbReference type="InterPro" id="IPR052927">
    <property type="entry name" value="DCC_oxidoreductase"/>
</dbReference>
<feature type="compositionally biased region" description="Low complexity" evidence="1">
    <location>
        <begin position="172"/>
        <end position="181"/>
    </location>
</feature>
<evidence type="ECO:0000256" key="1">
    <source>
        <dbReference type="SAM" id="MobiDB-lite"/>
    </source>
</evidence>
<dbReference type="InterPro" id="IPR007263">
    <property type="entry name" value="DCC1-like"/>
</dbReference>
<dbReference type="AlphaFoldDB" id="A0A9X4QRI9"/>
<gene>
    <name evidence="2" type="ORF">OMP40_01800</name>
</gene>
<evidence type="ECO:0000313" key="2">
    <source>
        <dbReference type="EMBL" id="MDG0808289.1"/>
    </source>
</evidence>
<keyword evidence="3" id="KW-1185">Reference proteome</keyword>
<protein>
    <submittedName>
        <fullName evidence="2">DCC1-like thiol-disulfide oxidoreductase family protein</fullName>
    </submittedName>
</protein>
<dbReference type="PANTHER" id="PTHR33639:SF2">
    <property type="entry name" value="DUF393 DOMAIN-CONTAINING PROTEIN"/>
    <property type="match status" value="1"/>
</dbReference>
<accession>A0A9X4QRI9</accession>